<accession>A0A2H3JP55</accession>
<evidence type="ECO:0000313" key="2">
    <source>
        <dbReference type="EMBL" id="PCH43966.1"/>
    </source>
</evidence>
<dbReference type="Gene3D" id="3.40.50.1820">
    <property type="entry name" value="alpha/beta hydrolase"/>
    <property type="match status" value="1"/>
</dbReference>
<feature type="domain" description="AB hydrolase-1" evidence="1">
    <location>
        <begin position="30"/>
        <end position="345"/>
    </location>
</feature>
<dbReference type="InterPro" id="IPR029058">
    <property type="entry name" value="AB_hydrolase_fold"/>
</dbReference>
<dbReference type="SUPFAM" id="SSF53474">
    <property type="entry name" value="alpha/beta-Hydrolases"/>
    <property type="match status" value="1"/>
</dbReference>
<keyword evidence="3" id="KW-1185">Reference proteome</keyword>
<evidence type="ECO:0000313" key="3">
    <source>
        <dbReference type="Proteomes" id="UP000218811"/>
    </source>
</evidence>
<proteinExistence type="predicted"/>
<dbReference type="Pfam" id="PF12697">
    <property type="entry name" value="Abhydrolase_6"/>
    <property type="match status" value="1"/>
</dbReference>
<gene>
    <name evidence="2" type="ORF">WOLCODRAFT_76102</name>
</gene>
<sequence>MPQAPVDDNGTVLSFQDSGAPTGASNYVTLVLVHGTVAHGAVFLPMFSFAAQYNIRLIALNLRNYPGSTPYSPGELAVIHGSDRRSQALFIRDRGLEIAAFLEWFLRGEHIPPISRAPGGAVEGGIVLLGWSFGNSMTLSFLANASDLTPTRQNLLGVYLRHVIIYDPVSYAIGIPPPPLQVLYDPTIDPSIPPDHLGHRFAAYVFGYYRHKQDILSSLASCTLEGICAGIVHHPEMDPKSTLARIPAEELATILDVDNATHVHIPMLNLDGGTHAENTRKALLETDVWPHVHATLIWCDMSVGQTVLAAGELHRALQLASSTGSRVVKTIRLEGANHFPHWDQPGHTMRILASVVNQKLGEHVSKL</sequence>
<evidence type="ECO:0000259" key="1">
    <source>
        <dbReference type="Pfam" id="PF12697"/>
    </source>
</evidence>
<dbReference type="Proteomes" id="UP000218811">
    <property type="component" value="Unassembled WGS sequence"/>
</dbReference>
<name>A0A2H3JP55_WOLCO</name>
<dbReference type="InterPro" id="IPR000073">
    <property type="entry name" value="AB_hydrolase_1"/>
</dbReference>
<dbReference type="OrthoDB" id="5311491at2759"/>
<reference evidence="2 3" key="1">
    <citation type="journal article" date="2012" name="Science">
        <title>The Paleozoic origin of enzymatic lignin decomposition reconstructed from 31 fungal genomes.</title>
        <authorList>
            <person name="Floudas D."/>
            <person name="Binder M."/>
            <person name="Riley R."/>
            <person name="Barry K."/>
            <person name="Blanchette R.A."/>
            <person name="Henrissat B."/>
            <person name="Martinez A.T."/>
            <person name="Otillar R."/>
            <person name="Spatafora J.W."/>
            <person name="Yadav J.S."/>
            <person name="Aerts A."/>
            <person name="Benoit I."/>
            <person name="Boyd A."/>
            <person name="Carlson A."/>
            <person name="Copeland A."/>
            <person name="Coutinho P.M."/>
            <person name="de Vries R.P."/>
            <person name="Ferreira P."/>
            <person name="Findley K."/>
            <person name="Foster B."/>
            <person name="Gaskell J."/>
            <person name="Glotzer D."/>
            <person name="Gorecki P."/>
            <person name="Heitman J."/>
            <person name="Hesse C."/>
            <person name="Hori C."/>
            <person name="Igarashi K."/>
            <person name="Jurgens J.A."/>
            <person name="Kallen N."/>
            <person name="Kersten P."/>
            <person name="Kohler A."/>
            <person name="Kuees U."/>
            <person name="Kumar T.K.A."/>
            <person name="Kuo A."/>
            <person name="LaButti K."/>
            <person name="Larrondo L.F."/>
            <person name="Lindquist E."/>
            <person name="Ling A."/>
            <person name="Lombard V."/>
            <person name="Lucas S."/>
            <person name="Lundell T."/>
            <person name="Martin R."/>
            <person name="McLaughlin D.J."/>
            <person name="Morgenstern I."/>
            <person name="Morin E."/>
            <person name="Murat C."/>
            <person name="Nagy L.G."/>
            <person name="Nolan M."/>
            <person name="Ohm R.A."/>
            <person name="Patyshakuliyeva A."/>
            <person name="Rokas A."/>
            <person name="Ruiz-Duenas F.J."/>
            <person name="Sabat G."/>
            <person name="Salamov A."/>
            <person name="Samejima M."/>
            <person name="Schmutz J."/>
            <person name="Slot J.C."/>
            <person name="St John F."/>
            <person name="Stenlid J."/>
            <person name="Sun H."/>
            <person name="Sun S."/>
            <person name="Syed K."/>
            <person name="Tsang A."/>
            <person name="Wiebenga A."/>
            <person name="Young D."/>
            <person name="Pisabarro A."/>
            <person name="Eastwood D.C."/>
            <person name="Martin F."/>
            <person name="Cullen D."/>
            <person name="Grigoriev I.V."/>
            <person name="Hibbett D.S."/>
        </authorList>
    </citation>
    <scope>NUCLEOTIDE SEQUENCE [LARGE SCALE GENOMIC DNA]</scope>
    <source>
        <strain evidence="2 3">MD-104</strain>
    </source>
</reference>
<protein>
    <recommendedName>
        <fullName evidence="1">AB hydrolase-1 domain-containing protein</fullName>
    </recommendedName>
</protein>
<dbReference type="EMBL" id="KB468146">
    <property type="protein sequence ID" value="PCH43966.1"/>
    <property type="molecule type" value="Genomic_DNA"/>
</dbReference>
<dbReference type="OMA" id="AWAFFEN"/>
<organism evidence="2 3">
    <name type="scientific">Wolfiporia cocos (strain MD-104)</name>
    <name type="common">Brown rot fungus</name>
    <dbReference type="NCBI Taxonomy" id="742152"/>
    <lineage>
        <taxon>Eukaryota</taxon>
        <taxon>Fungi</taxon>
        <taxon>Dikarya</taxon>
        <taxon>Basidiomycota</taxon>
        <taxon>Agaricomycotina</taxon>
        <taxon>Agaricomycetes</taxon>
        <taxon>Polyporales</taxon>
        <taxon>Phaeolaceae</taxon>
        <taxon>Wolfiporia</taxon>
    </lineage>
</organism>
<dbReference type="AlphaFoldDB" id="A0A2H3JP55"/>